<dbReference type="GO" id="GO:0004672">
    <property type="term" value="F:protein kinase activity"/>
    <property type="evidence" value="ECO:0007669"/>
    <property type="project" value="InterPro"/>
</dbReference>
<evidence type="ECO:0000256" key="5">
    <source>
        <dbReference type="ARBA" id="ARBA00022692"/>
    </source>
</evidence>
<evidence type="ECO:0000256" key="9">
    <source>
        <dbReference type="ARBA" id="ARBA00022777"/>
    </source>
</evidence>
<name>A0AAD8P7F3_TARER</name>
<dbReference type="SUPFAM" id="SSF52058">
    <property type="entry name" value="L domain-like"/>
    <property type="match status" value="1"/>
</dbReference>
<dbReference type="GO" id="GO:0016020">
    <property type="term" value="C:membrane"/>
    <property type="evidence" value="ECO:0007669"/>
    <property type="project" value="UniProtKB-SubCell"/>
</dbReference>
<evidence type="ECO:0000256" key="3">
    <source>
        <dbReference type="ARBA" id="ARBA00022614"/>
    </source>
</evidence>
<dbReference type="GO" id="GO:0005524">
    <property type="term" value="F:ATP binding"/>
    <property type="evidence" value="ECO:0007669"/>
    <property type="project" value="UniProtKB-UniRule"/>
</dbReference>
<evidence type="ECO:0000256" key="8">
    <source>
        <dbReference type="ARBA" id="ARBA00022741"/>
    </source>
</evidence>
<dbReference type="PROSITE" id="PS50011">
    <property type="entry name" value="PROTEIN_KINASE_DOM"/>
    <property type="match status" value="1"/>
</dbReference>
<dbReference type="SMART" id="SM00220">
    <property type="entry name" value="S_TKc"/>
    <property type="match status" value="1"/>
</dbReference>
<evidence type="ECO:0000256" key="1">
    <source>
        <dbReference type="ARBA" id="ARBA00004479"/>
    </source>
</evidence>
<comment type="similarity">
    <text evidence="2">Belongs to the protein kinase superfamily. Ser/Thr protein kinase family.</text>
</comment>
<evidence type="ECO:0000256" key="12">
    <source>
        <dbReference type="ARBA" id="ARBA00023136"/>
    </source>
</evidence>
<keyword evidence="9" id="KW-0418">Kinase</keyword>
<keyword evidence="4" id="KW-0808">Transferase</keyword>
<sequence length="1056" mass="116967">MFSPAAERGVYNPSANVEYKSKPYILLPHYNSQNRSYDLILHATTLNNHPLSAAGKTNMPILPLHCLLITLFLLPFYVISQPTTTQSDQTTTLLNLKSFWSNPPSLTHWNQSSDPCTWPEITCTATAITGIDLANKEITGIVPPFICDIENITRLDLNYNYITGEFPKALYNCTSLQYLDLSQNFFVGRLPDDISRLSPELWYLNLFNNNFTGDIPVNISRLSKLSTLLLQQNLFNGTFPEEIGYLTDLEELNLADNDFTPSRLPLSFTQMKRIRYFYMGETNLIGEIPGNLSGMGAIELLDLSVNQMNGSIPSDLFMLKNLTQVYLNENNLTGAIPDSIEALNMKMIDLSANKLTGKIPDGFGKLMSLTNLTLMFNQLSGEIPMGIGRLPSLQDIRIFDNKLSGPLPPDFGRYSDLEIFEVCLNQFTGKLPENLCYSGKLIGLIAFNNNLSGEIPKSLENCSNLKNIQVYGNRFSGAIPDGLWKVPKLETVKMSDNSFSGELPQELASNLSTLEISNNRFSGQIPTGVSSWTSLRVFKASYNLLEGAIPQGLTALPNLATLLLDGNQLTGALPATIVSWSSLNILNVSRNQLTGQIPAGLGFLESLTALDLSRNKISGQIPSQLGRRLAFLDLSANNLNGVIPSQLNNGAFDKSFLDNPGLCSDNPSLELDSCSSRSKTRSSSKMSAKVVVIIASIAMVLLILVVLLTRYVIVLYRRRKYGLNSKWKFTPFQKLNFTESTILPRLTEKNLIGHGGSGKVYRVVVNRSGDFVAVKKISGKKDLDQRLEKEFLAEVEILSMIRHSNIVKLMGCVSCDNSKLLVYEYLENRSLDRWLHQKLAPSSCGLNGSVRHEVLDWPKRLQIALGAARGLCYMHHDCSPGIVHRDVKSSNVLLDSEFNAKIADFGLARILAKESEINTTVAGSFGYMAPEHAYTTKVNEKIDVYSFGVILLELTTGKEASNGNEHSSLAEWAWQHALGDAQIVDALDNEVKDPMYLNEMTGVFKLGIWCTSKLPTSRPSMKEVCQMLLRYSTAARKGKDGADVADNFPLLKLENV</sequence>
<dbReference type="GO" id="GO:0009791">
    <property type="term" value="P:post-embryonic development"/>
    <property type="evidence" value="ECO:0007669"/>
    <property type="project" value="UniProtKB-ARBA"/>
</dbReference>
<dbReference type="SUPFAM" id="SSF52047">
    <property type="entry name" value="RNI-like"/>
    <property type="match status" value="1"/>
</dbReference>
<keyword evidence="10 14" id="KW-0067">ATP-binding</keyword>
<comment type="caution">
    <text evidence="17">The sequence shown here is derived from an EMBL/GenBank/DDBJ whole genome shotgun (WGS) entry which is preliminary data.</text>
</comment>
<dbReference type="InterPro" id="IPR013210">
    <property type="entry name" value="LRR_N_plant-typ"/>
</dbReference>
<dbReference type="FunFam" id="3.80.10.10:FF:000077">
    <property type="entry name" value="LRR receptor-like serine/threonine-protein kinase ERL1"/>
    <property type="match status" value="1"/>
</dbReference>
<dbReference type="Gene3D" id="3.80.10.10">
    <property type="entry name" value="Ribonuclease Inhibitor"/>
    <property type="match status" value="3"/>
</dbReference>
<dbReference type="InterPro" id="IPR001611">
    <property type="entry name" value="Leu-rich_rpt"/>
</dbReference>
<dbReference type="EMBL" id="JAUHHV010000001">
    <property type="protein sequence ID" value="KAK1434731.1"/>
    <property type="molecule type" value="Genomic_DNA"/>
</dbReference>
<evidence type="ECO:0000256" key="4">
    <source>
        <dbReference type="ARBA" id="ARBA00022679"/>
    </source>
</evidence>
<dbReference type="SUPFAM" id="SSF56112">
    <property type="entry name" value="Protein kinase-like (PK-like)"/>
    <property type="match status" value="1"/>
</dbReference>
<dbReference type="InterPro" id="IPR032675">
    <property type="entry name" value="LRR_dom_sf"/>
</dbReference>
<dbReference type="PROSITE" id="PS00108">
    <property type="entry name" value="PROTEIN_KINASE_ST"/>
    <property type="match status" value="1"/>
</dbReference>
<accession>A0AAD8P7F3</accession>
<dbReference type="Pfam" id="PF08263">
    <property type="entry name" value="LRRNT_2"/>
    <property type="match status" value="1"/>
</dbReference>
<evidence type="ECO:0000259" key="16">
    <source>
        <dbReference type="PROSITE" id="PS50011"/>
    </source>
</evidence>
<dbReference type="InterPro" id="IPR011009">
    <property type="entry name" value="Kinase-like_dom_sf"/>
</dbReference>
<dbReference type="Pfam" id="PF00560">
    <property type="entry name" value="LRR_1"/>
    <property type="match status" value="1"/>
</dbReference>
<proteinExistence type="inferred from homology"/>
<comment type="subcellular location">
    <subcellularLocation>
        <location evidence="1">Membrane</location>
        <topology evidence="1">Single-pass type I membrane protein</topology>
    </subcellularLocation>
</comment>
<feature type="transmembrane region" description="Helical" evidence="15">
    <location>
        <begin position="690"/>
        <end position="716"/>
    </location>
</feature>
<dbReference type="Gene3D" id="1.10.510.10">
    <property type="entry name" value="Transferase(Phosphotransferase) domain 1"/>
    <property type="match status" value="1"/>
</dbReference>
<dbReference type="InterPro" id="IPR017441">
    <property type="entry name" value="Protein_kinase_ATP_BS"/>
</dbReference>
<dbReference type="PANTHER" id="PTHR48006:SF92">
    <property type="entry name" value="LRR RECEPTOR-LIKE SERINE_THREONINE-PROTEIN KINASE GSO1"/>
    <property type="match status" value="1"/>
</dbReference>
<dbReference type="FunFam" id="1.10.510.10:FF:000365">
    <property type="entry name" value="Leucine-rich repeat receptor-like serine/threonine-protein kinase At1g17230"/>
    <property type="match status" value="1"/>
</dbReference>
<dbReference type="GO" id="GO:0006952">
    <property type="term" value="P:defense response"/>
    <property type="evidence" value="ECO:0007669"/>
    <property type="project" value="UniProtKB-ARBA"/>
</dbReference>
<dbReference type="PROSITE" id="PS00107">
    <property type="entry name" value="PROTEIN_KINASE_ATP"/>
    <property type="match status" value="1"/>
</dbReference>
<keyword evidence="6" id="KW-0732">Signal</keyword>
<feature type="domain" description="Protein kinase" evidence="16">
    <location>
        <begin position="746"/>
        <end position="1029"/>
    </location>
</feature>
<dbReference type="FunFam" id="3.80.10.10:FF:000041">
    <property type="entry name" value="LRR receptor-like serine/threonine-protein kinase ERECTA"/>
    <property type="match status" value="1"/>
</dbReference>
<reference evidence="17" key="1">
    <citation type="journal article" date="2023" name="bioRxiv">
        <title>Improved chromosome-level genome assembly for marigold (Tagetes erecta).</title>
        <authorList>
            <person name="Jiang F."/>
            <person name="Yuan L."/>
            <person name="Wang S."/>
            <person name="Wang H."/>
            <person name="Xu D."/>
            <person name="Wang A."/>
            <person name="Fan W."/>
        </authorList>
    </citation>
    <scope>NUCLEOTIDE SEQUENCE</scope>
    <source>
        <strain evidence="17">WSJ</strain>
        <tissue evidence="17">Leaf</tissue>
    </source>
</reference>
<dbReference type="GO" id="GO:0051707">
    <property type="term" value="P:response to other organism"/>
    <property type="evidence" value="ECO:0007669"/>
    <property type="project" value="UniProtKB-ARBA"/>
</dbReference>
<dbReference type="InterPro" id="IPR003591">
    <property type="entry name" value="Leu-rich_rpt_typical-subtyp"/>
</dbReference>
<evidence type="ECO:0000256" key="7">
    <source>
        <dbReference type="ARBA" id="ARBA00022737"/>
    </source>
</evidence>
<evidence type="ECO:0000313" key="18">
    <source>
        <dbReference type="Proteomes" id="UP001229421"/>
    </source>
</evidence>
<dbReference type="PANTHER" id="PTHR48006">
    <property type="entry name" value="LEUCINE-RICH REPEAT-CONTAINING PROTEIN DDB_G0281931-RELATED"/>
    <property type="match status" value="1"/>
</dbReference>
<gene>
    <name evidence="17" type="ORF">QVD17_00481</name>
</gene>
<evidence type="ECO:0000256" key="2">
    <source>
        <dbReference type="ARBA" id="ARBA00008684"/>
    </source>
</evidence>
<protein>
    <recommendedName>
        <fullName evidence="16">Protein kinase domain-containing protein</fullName>
    </recommendedName>
</protein>
<keyword evidence="5 15" id="KW-0812">Transmembrane</keyword>
<keyword evidence="11 15" id="KW-1133">Transmembrane helix</keyword>
<dbReference type="AlphaFoldDB" id="A0AAD8P7F3"/>
<feature type="binding site" evidence="14">
    <location>
        <position position="776"/>
    </location>
    <ligand>
        <name>ATP</name>
        <dbReference type="ChEBI" id="CHEBI:30616"/>
    </ligand>
</feature>
<keyword evidence="12 15" id="KW-0472">Membrane</keyword>
<keyword evidence="18" id="KW-1185">Reference proteome</keyword>
<evidence type="ECO:0000256" key="6">
    <source>
        <dbReference type="ARBA" id="ARBA00022729"/>
    </source>
</evidence>
<evidence type="ECO:0000256" key="13">
    <source>
        <dbReference type="ARBA" id="ARBA00023180"/>
    </source>
</evidence>
<keyword evidence="3" id="KW-0433">Leucine-rich repeat</keyword>
<keyword evidence="8 14" id="KW-0547">Nucleotide-binding</keyword>
<evidence type="ECO:0000256" key="14">
    <source>
        <dbReference type="PROSITE-ProRule" id="PRU10141"/>
    </source>
</evidence>
<dbReference type="Gene3D" id="3.30.200.20">
    <property type="entry name" value="Phosphorylase Kinase, domain 1"/>
    <property type="match status" value="1"/>
</dbReference>
<dbReference type="InterPro" id="IPR008271">
    <property type="entry name" value="Ser/Thr_kinase_AS"/>
</dbReference>
<keyword evidence="13" id="KW-0325">Glycoprotein</keyword>
<evidence type="ECO:0000313" key="17">
    <source>
        <dbReference type="EMBL" id="KAK1434731.1"/>
    </source>
</evidence>
<dbReference type="Proteomes" id="UP001229421">
    <property type="component" value="Unassembled WGS sequence"/>
</dbReference>
<evidence type="ECO:0000256" key="10">
    <source>
        <dbReference type="ARBA" id="ARBA00022840"/>
    </source>
</evidence>
<dbReference type="FunFam" id="3.80.10.10:FF:000233">
    <property type="entry name" value="Leucine-rich repeat receptor-like protein kinase TDR"/>
    <property type="match status" value="1"/>
</dbReference>
<evidence type="ECO:0000256" key="15">
    <source>
        <dbReference type="SAM" id="Phobius"/>
    </source>
</evidence>
<dbReference type="Pfam" id="PF00069">
    <property type="entry name" value="Pkinase"/>
    <property type="match status" value="1"/>
</dbReference>
<dbReference type="InterPro" id="IPR051824">
    <property type="entry name" value="LRR_Rcpt-Like_S/T_Kinase"/>
</dbReference>
<keyword evidence="7" id="KW-0677">Repeat</keyword>
<evidence type="ECO:0000256" key="11">
    <source>
        <dbReference type="ARBA" id="ARBA00022989"/>
    </source>
</evidence>
<organism evidence="17 18">
    <name type="scientific">Tagetes erecta</name>
    <name type="common">African marigold</name>
    <dbReference type="NCBI Taxonomy" id="13708"/>
    <lineage>
        <taxon>Eukaryota</taxon>
        <taxon>Viridiplantae</taxon>
        <taxon>Streptophyta</taxon>
        <taxon>Embryophyta</taxon>
        <taxon>Tracheophyta</taxon>
        <taxon>Spermatophyta</taxon>
        <taxon>Magnoliopsida</taxon>
        <taxon>eudicotyledons</taxon>
        <taxon>Gunneridae</taxon>
        <taxon>Pentapetalae</taxon>
        <taxon>asterids</taxon>
        <taxon>campanulids</taxon>
        <taxon>Asterales</taxon>
        <taxon>Asteraceae</taxon>
        <taxon>Asteroideae</taxon>
        <taxon>Heliantheae alliance</taxon>
        <taxon>Tageteae</taxon>
        <taxon>Tagetes</taxon>
    </lineage>
</organism>
<dbReference type="Pfam" id="PF13855">
    <property type="entry name" value="LRR_8"/>
    <property type="match status" value="3"/>
</dbReference>
<dbReference type="InterPro" id="IPR000719">
    <property type="entry name" value="Prot_kinase_dom"/>
</dbReference>
<dbReference type="SMART" id="SM00369">
    <property type="entry name" value="LRR_TYP"/>
    <property type="match status" value="5"/>
</dbReference>